<sequence>MEPPPSAMECPGPLKIISVSDGKTLDEFVGPAAAHFSFFFSNMQRDLTTLGFARVRHAAPRVASPRGRRYSRRRPRIGPSTRAQYRIPSSGRRDVTAIAPSLPDTASTAAQPPGPSRKYIRRPSGPETFRHQDTASLDSEARSQVSAVPAVDAAAAWHRSLPCRVIERDMFGCGSLGAEHQRVICRRRPRGEVRLTEARSTRDVRCGSHMTDFCRSESEQPRRGTDQGRGTAPQERVGGNLRTFSNLRRLAGRGRAGSDQVQATRGLDWRAAGTTSPQAPHLTKFALTRTGALGRPQCCYCVLLRTACCAHRGPGLGRGSQTRSSQAPRPFVQILWAAAVLTSRAHVAGTAPASAAPALQSDALDWRANERTSEGADCRVPIRPNTEPSPSFFIPQRAAATAAVGDGLHQTSAARGRASEPR</sequence>
<dbReference type="AlphaFoldDB" id="A0A8H6MWP5"/>
<name>A0A8H6MWP5_9PEZI</name>
<feature type="region of interest" description="Disordered" evidence="1">
    <location>
        <begin position="370"/>
        <end position="392"/>
    </location>
</feature>
<feature type="compositionally biased region" description="Basic and acidic residues" evidence="1">
    <location>
        <begin position="212"/>
        <end position="226"/>
    </location>
</feature>
<proteinExistence type="predicted"/>
<evidence type="ECO:0000256" key="1">
    <source>
        <dbReference type="SAM" id="MobiDB-lite"/>
    </source>
</evidence>
<gene>
    <name evidence="2" type="ORF">CSOJ01_05964</name>
</gene>
<reference evidence="2 3" key="1">
    <citation type="journal article" date="2020" name="Phytopathology">
        <title>Genome Sequence Resources of Colletotrichum truncatum, C. plurivorum, C. musicola, and C. sojae: Four Species Pathogenic to Soybean (Glycine max).</title>
        <authorList>
            <person name="Rogerio F."/>
            <person name="Boufleur T.R."/>
            <person name="Ciampi-Guillardi M."/>
            <person name="Sukno S.A."/>
            <person name="Thon M.R."/>
            <person name="Massola Junior N.S."/>
            <person name="Baroncelli R."/>
        </authorList>
    </citation>
    <scope>NUCLEOTIDE SEQUENCE [LARGE SCALE GENOMIC DNA]</scope>
    <source>
        <strain evidence="2 3">LFN0009</strain>
    </source>
</reference>
<feature type="region of interest" description="Disordered" evidence="1">
    <location>
        <begin position="60"/>
        <end position="136"/>
    </location>
</feature>
<dbReference type="Proteomes" id="UP000652219">
    <property type="component" value="Unassembled WGS sequence"/>
</dbReference>
<feature type="compositionally biased region" description="Basic residues" evidence="1">
    <location>
        <begin position="66"/>
        <end position="76"/>
    </location>
</feature>
<protein>
    <submittedName>
        <fullName evidence="2">Uncharacterized protein</fullName>
    </submittedName>
</protein>
<organism evidence="2 3">
    <name type="scientific">Colletotrichum sojae</name>
    <dbReference type="NCBI Taxonomy" id="2175907"/>
    <lineage>
        <taxon>Eukaryota</taxon>
        <taxon>Fungi</taxon>
        <taxon>Dikarya</taxon>
        <taxon>Ascomycota</taxon>
        <taxon>Pezizomycotina</taxon>
        <taxon>Sordariomycetes</taxon>
        <taxon>Hypocreomycetidae</taxon>
        <taxon>Glomerellales</taxon>
        <taxon>Glomerellaceae</taxon>
        <taxon>Colletotrichum</taxon>
        <taxon>Colletotrichum orchidearum species complex</taxon>
    </lineage>
</organism>
<evidence type="ECO:0000313" key="2">
    <source>
        <dbReference type="EMBL" id="KAF6811040.1"/>
    </source>
</evidence>
<keyword evidence="3" id="KW-1185">Reference proteome</keyword>
<feature type="region of interest" description="Disordered" evidence="1">
    <location>
        <begin position="403"/>
        <end position="422"/>
    </location>
</feature>
<dbReference type="EMBL" id="WIGN01000079">
    <property type="protein sequence ID" value="KAF6811040.1"/>
    <property type="molecule type" value="Genomic_DNA"/>
</dbReference>
<feature type="region of interest" description="Disordered" evidence="1">
    <location>
        <begin position="212"/>
        <end position="243"/>
    </location>
</feature>
<accession>A0A8H6MWP5</accession>
<comment type="caution">
    <text evidence="2">The sequence shown here is derived from an EMBL/GenBank/DDBJ whole genome shotgun (WGS) entry which is preliminary data.</text>
</comment>
<evidence type="ECO:0000313" key="3">
    <source>
        <dbReference type="Proteomes" id="UP000652219"/>
    </source>
</evidence>